<dbReference type="PANTHER" id="PTHR12226">
    <property type="entry name" value="MANNOSE-P-DOLICHOL UTILIZATION DEFECT 1 LEC35 -RELATED"/>
    <property type="match status" value="1"/>
</dbReference>
<keyword evidence="5 8" id="KW-1133">Transmembrane helix</keyword>
<evidence type="ECO:0000313" key="10">
    <source>
        <dbReference type="Proteomes" id="UP000221165"/>
    </source>
</evidence>
<feature type="transmembrane region" description="Helical" evidence="8">
    <location>
        <begin position="106"/>
        <end position="124"/>
    </location>
</feature>
<dbReference type="InterPro" id="IPR016817">
    <property type="entry name" value="MannP-dilichol_defect-1"/>
</dbReference>
<keyword evidence="10" id="KW-1185">Reference proteome</keyword>
<sequence>MNVLHVRNCSELYLWCECLHADQRGYHVPTGLQRAPLESVAGCAFGSAAAQNLCILMLFWKYRLPRNCVSEATKEKLDTARQASSEQGRSVPFLSRFSTFSSRERLLCRALLMVLFTTLSYARLVAERQSAFPRTLSGILGVAPFPLLFLSRLPQIRQNWAQQHTGQLSAVTGFLMLCGNLARLFTSLVSLSDIFVTLSCLLASVLNAVPLFQIYWYRKNTKRILASQRKDQASTTLRQKLG</sequence>
<comment type="caution">
    <text evidence="9">The sequence shown here is derived from an EMBL/GenBank/DDBJ whole genome shotgun (WGS) entry which is preliminary data.</text>
</comment>
<evidence type="ECO:0000256" key="5">
    <source>
        <dbReference type="ARBA" id="ARBA00022989"/>
    </source>
</evidence>
<accession>A0A2C6KCR3</accession>
<dbReference type="Gene3D" id="1.20.1280.290">
    <property type="match status" value="1"/>
</dbReference>
<dbReference type="VEuPathDB" id="ToxoDB:CSUI_007717"/>
<evidence type="ECO:0000256" key="3">
    <source>
        <dbReference type="ARBA" id="ARBA00022692"/>
    </source>
</evidence>
<dbReference type="PANTHER" id="PTHR12226:SF2">
    <property type="entry name" value="MANNOSE-P-DOLICHOL UTILIZATION DEFECT 1 PROTEIN"/>
    <property type="match status" value="1"/>
</dbReference>
<feature type="transmembrane region" description="Helical" evidence="8">
    <location>
        <begin position="136"/>
        <end position="153"/>
    </location>
</feature>
<keyword evidence="6 8" id="KW-0472">Membrane</keyword>
<feature type="transmembrane region" description="Helical" evidence="8">
    <location>
        <begin position="165"/>
        <end position="182"/>
    </location>
</feature>
<dbReference type="EMBL" id="MIGC01004136">
    <property type="protein sequence ID" value="PHJ18460.1"/>
    <property type="molecule type" value="Genomic_DNA"/>
</dbReference>
<dbReference type="GO" id="GO:0016020">
    <property type="term" value="C:membrane"/>
    <property type="evidence" value="ECO:0007669"/>
    <property type="project" value="UniProtKB-SubCell"/>
</dbReference>
<dbReference type="Proteomes" id="UP000221165">
    <property type="component" value="Unassembled WGS sequence"/>
</dbReference>
<gene>
    <name evidence="9" type="ORF">CSUI_007717</name>
</gene>
<dbReference type="AlphaFoldDB" id="A0A2C6KCR3"/>
<evidence type="ECO:0000256" key="1">
    <source>
        <dbReference type="ARBA" id="ARBA00004141"/>
    </source>
</evidence>
<organism evidence="9 10">
    <name type="scientific">Cystoisospora suis</name>
    <dbReference type="NCBI Taxonomy" id="483139"/>
    <lineage>
        <taxon>Eukaryota</taxon>
        <taxon>Sar</taxon>
        <taxon>Alveolata</taxon>
        <taxon>Apicomplexa</taxon>
        <taxon>Conoidasida</taxon>
        <taxon>Coccidia</taxon>
        <taxon>Eucoccidiorida</taxon>
        <taxon>Eimeriorina</taxon>
        <taxon>Sarcocystidae</taxon>
        <taxon>Cystoisospora</taxon>
    </lineage>
</organism>
<reference evidence="9 10" key="1">
    <citation type="journal article" date="2017" name="Int. J. Parasitol.">
        <title>The genome of the protozoan parasite Cystoisospora suis and a reverse vaccinology approach to identify vaccine candidates.</title>
        <authorList>
            <person name="Palmieri N."/>
            <person name="Shrestha A."/>
            <person name="Ruttkowski B."/>
            <person name="Beck T."/>
            <person name="Vogl C."/>
            <person name="Tomley F."/>
            <person name="Blake D.P."/>
            <person name="Joachim A."/>
        </authorList>
    </citation>
    <scope>NUCLEOTIDE SEQUENCE [LARGE SCALE GENOMIC DNA]</scope>
    <source>
        <strain evidence="9 10">Wien I</strain>
    </source>
</reference>
<dbReference type="OrthoDB" id="332687at2759"/>
<keyword evidence="2" id="KW-0813">Transport</keyword>
<name>A0A2C6KCR3_9APIC</name>
<evidence type="ECO:0000256" key="6">
    <source>
        <dbReference type="ARBA" id="ARBA00023136"/>
    </source>
</evidence>
<comment type="similarity">
    <text evidence="7">Belongs to the MPDU1 (TC 2.A.43.3) family.</text>
</comment>
<keyword evidence="4" id="KW-0677">Repeat</keyword>
<dbReference type="InterPro" id="IPR006603">
    <property type="entry name" value="PQ-loop_rpt"/>
</dbReference>
<keyword evidence="3 8" id="KW-0812">Transmembrane</keyword>
<dbReference type="Pfam" id="PF04193">
    <property type="entry name" value="PQ-loop"/>
    <property type="match status" value="1"/>
</dbReference>
<comment type="subcellular location">
    <subcellularLocation>
        <location evidence="1">Membrane</location>
        <topology evidence="1">Multi-pass membrane protein</topology>
    </subcellularLocation>
</comment>
<protein>
    <submittedName>
        <fullName evidence="9">Pq loop repeat-containing protein</fullName>
    </submittedName>
</protein>
<evidence type="ECO:0000313" key="9">
    <source>
        <dbReference type="EMBL" id="PHJ18460.1"/>
    </source>
</evidence>
<evidence type="ECO:0000256" key="7">
    <source>
        <dbReference type="ARBA" id="ARBA00038475"/>
    </source>
</evidence>
<feature type="transmembrane region" description="Helical" evidence="8">
    <location>
        <begin position="194"/>
        <end position="217"/>
    </location>
</feature>
<dbReference type="GeneID" id="94431072"/>
<evidence type="ECO:0000256" key="8">
    <source>
        <dbReference type="SAM" id="Phobius"/>
    </source>
</evidence>
<dbReference type="RefSeq" id="XP_067920167.1">
    <property type="nucleotide sequence ID" value="XM_068067861.1"/>
</dbReference>
<dbReference type="SMART" id="SM00679">
    <property type="entry name" value="CTNS"/>
    <property type="match status" value="1"/>
</dbReference>
<evidence type="ECO:0000256" key="4">
    <source>
        <dbReference type="ARBA" id="ARBA00022737"/>
    </source>
</evidence>
<evidence type="ECO:0000256" key="2">
    <source>
        <dbReference type="ARBA" id="ARBA00022448"/>
    </source>
</evidence>
<proteinExistence type="inferred from homology"/>